<dbReference type="InterPro" id="IPR013094">
    <property type="entry name" value="AB_hydrolase_3"/>
</dbReference>
<dbReference type="SUPFAM" id="SSF53474">
    <property type="entry name" value="alpha/beta-Hydrolases"/>
    <property type="match status" value="1"/>
</dbReference>
<dbReference type="RefSeq" id="WP_168658805.1">
    <property type="nucleotide sequence ID" value="NZ_CP051180.1"/>
</dbReference>
<dbReference type="PANTHER" id="PTHR48081:SF30">
    <property type="entry name" value="ACETYL-HYDROLASE LIPR-RELATED"/>
    <property type="match status" value="1"/>
</dbReference>
<feature type="domain" description="Alpha/beta hydrolase fold-3" evidence="4">
    <location>
        <begin position="76"/>
        <end position="277"/>
    </location>
</feature>
<dbReference type="Proteomes" id="UP000501602">
    <property type="component" value="Chromosome"/>
</dbReference>
<feature type="active site" evidence="3">
    <location>
        <position position="150"/>
    </location>
</feature>
<keyword evidence="6" id="KW-1185">Reference proteome</keyword>
<gene>
    <name evidence="5" type="ORF">HER31_00660</name>
</gene>
<reference evidence="5 6" key="1">
    <citation type="submission" date="2020-04" db="EMBL/GenBank/DDBJ databases">
        <title>Ferrimonas sp. S7 isolated from sea water.</title>
        <authorList>
            <person name="Bae S.S."/>
            <person name="Baek K."/>
        </authorList>
    </citation>
    <scope>NUCLEOTIDE SEQUENCE [LARGE SCALE GENOMIC DNA]</scope>
    <source>
        <strain evidence="5 6">S7</strain>
    </source>
</reference>
<accession>A0A6H1U941</accession>
<evidence type="ECO:0000256" key="1">
    <source>
        <dbReference type="ARBA" id="ARBA00010515"/>
    </source>
</evidence>
<dbReference type="InterPro" id="IPR033140">
    <property type="entry name" value="Lipase_GDXG_put_SER_AS"/>
</dbReference>
<dbReference type="InterPro" id="IPR050300">
    <property type="entry name" value="GDXG_lipolytic_enzyme"/>
</dbReference>
<proteinExistence type="inferred from homology"/>
<organism evidence="5 6">
    <name type="scientific">Ferrimonas lipolytica</name>
    <dbReference type="NCBI Taxonomy" id="2724191"/>
    <lineage>
        <taxon>Bacteria</taxon>
        <taxon>Pseudomonadati</taxon>
        <taxon>Pseudomonadota</taxon>
        <taxon>Gammaproteobacteria</taxon>
        <taxon>Alteromonadales</taxon>
        <taxon>Ferrimonadaceae</taxon>
        <taxon>Ferrimonas</taxon>
    </lineage>
</organism>
<comment type="similarity">
    <text evidence="1">Belongs to the 'GDXG' lipolytic enzyme family.</text>
</comment>
<dbReference type="AlphaFoldDB" id="A0A6H1U941"/>
<evidence type="ECO:0000259" key="4">
    <source>
        <dbReference type="Pfam" id="PF07859"/>
    </source>
</evidence>
<dbReference type="InterPro" id="IPR029058">
    <property type="entry name" value="AB_hydrolase_fold"/>
</dbReference>
<dbReference type="KEGG" id="fes:HER31_00660"/>
<sequence>MPSWRAAGLNKVLYRIVRSRLARCEDIHGVRSVVGELEKLGSYIAPPVGVETIIDDLAGVPCDWVTTGKAAGSRIILYFHGGGFCFASPLLHNALLARLAEMTHARGLMANYRMAPEFPFPAAAEDAFAVYEALLQQGYNANNIILAGDSAGGNLVMTTLVAAREHNLPQPAAGVLISPAIDMAVNGDSAFMLRNDDPFFDLGTLLLLRNSYLNGHNPCDPKVSPLYAELHDLAPVMLHVGSLEILQDDSVRLAAQIRRQHGLADLTIWPGMAHVFPLFYQLPESKEAIDRICQFMTQHSGQNSR</sequence>
<dbReference type="EMBL" id="CP051180">
    <property type="protein sequence ID" value="QIZ75544.1"/>
    <property type="molecule type" value="Genomic_DNA"/>
</dbReference>
<protein>
    <submittedName>
        <fullName evidence="5">Alpha/beta hydrolase</fullName>
    </submittedName>
</protein>
<evidence type="ECO:0000313" key="5">
    <source>
        <dbReference type="EMBL" id="QIZ75544.1"/>
    </source>
</evidence>
<dbReference type="PANTHER" id="PTHR48081">
    <property type="entry name" value="AB HYDROLASE SUPERFAMILY PROTEIN C4A8.06C"/>
    <property type="match status" value="1"/>
</dbReference>
<evidence type="ECO:0000256" key="3">
    <source>
        <dbReference type="PROSITE-ProRule" id="PRU10038"/>
    </source>
</evidence>
<dbReference type="GO" id="GO:0004806">
    <property type="term" value="F:triacylglycerol lipase activity"/>
    <property type="evidence" value="ECO:0007669"/>
    <property type="project" value="TreeGrafter"/>
</dbReference>
<dbReference type="Gene3D" id="3.40.50.1820">
    <property type="entry name" value="alpha/beta hydrolase"/>
    <property type="match status" value="1"/>
</dbReference>
<evidence type="ECO:0000256" key="2">
    <source>
        <dbReference type="ARBA" id="ARBA00022801"/>
    </source>
</evidence>
<dbReference type="Pfam" id="PF07859">
    <property type="entry name" value="Abhydrolase_3"/>
    <property type="match status" value="1"/>
</dbReference>
<keyword evidence="2 5" id="KW-0378">Hydrolase</keyword>
<name>A0A6H1U941_9GAMM</name>
<dbReference type="PROSITE" id="PS01174">
    <property type="entry name" value="LIPASE_GDXG_SER"/>
    <property type="match status" value="1"/>
</dbReference>
<evidence type="ECO:0000313" key="6">
    <source>
        <dbReference type="Proteomes" id="UP000501602"/>
    </source>
</evidence>